<keyword evidence="3" id="KW-1185">Reference proteome</keyword>
<reference evidence="3" key="1">
    <citation type="submission" date="2016-10" db="EMBL/GenBank/DDBJ databases">
        <authorList>
            <person name="Varghese N."/>
            <person name="Submissions S."/>
        </authorList>
    </citation>
    <scope>NUCLEOTIDE SEQUENCE [LARGE SCALE GENOMIC DNA]</scope>
    <source>
        <strain evidence="3">CGMCC 1.10119</strain>
    </source>
</reference>
<evidence type="ECO:0000259" key="1">
    <source>
        <dbReference type="Pfam" id="PF00582"/>
    </source>
</evidence>
<evidence type="ECO:0000313" key="3">
    <source>
        <dbReference type="Proteomes" id="UP000199451"/>
    </source>
</evidence>
<evidence type="ECO:0000313" key="2">
    <source>
        <dbReference type="EMBL" id="SDM95746.1"/>
    </source>
</evidence>
<dbReference type="EMBL" id="FNHL01000004">
    <property type="protein sequence ID" value="SDM95746.1"/>
    <property type="molecule type" value="Genomic_DNA"/>
</dbReference>
<name>A0A1G9XH34_9EURY</name>
<dbReference type="Pfam" id="PF00582">
    <property type="entry name" value="Usp"/>
    <property type="match status" value="1"/>
</dbReference>
<dbReference type="STRING" id="660521.SAMN04487949_2979"/>
<organism evidence="2 3">
    <name type="scientific">Halogranum gelatinilyticum</name>
    <dbReference type="NCBI Taxonomy" id="660521"/>
    <lineage>
        <taxon>Archaea</taxon>
        <taxon>Methanobacteriati</taxon>
        <taxon>Methanobacteriota</taxon>
        <taxon>Stenosarchaea group</taxon>
        <taxon>Halobacteria</taxon>
        <taxon>Halobacteriales</taxon>
        <taxon>Haloferacaceae</taxon>
    </lineage>
</organism>
<dbReference type="OrthoDB" id="193961at2157"/>
<dbReference type="Proteomes" id="UP000199451">
    <property type="component" value="Unassembled WGS sequence"/>
</dbReference>
<dbReference type="SUPFAM" id="SSF52402">
    <property type="entry name" value="Adenine nucleotide alpha hydrolases-like"/>
    <property type="match status" value="1"/>
</dbReference>
<dbReference type="CDD" id="cd00293">
    <property type="entry name" value="USP-like"/>
    <property type="match status" value="1"/>
</dbReference>
<accession>A0A1G9XH34</accession>
<dbReference type="Gene3D" id="3.40.50.620">
    <property type="entry name" value="HUPs"/>
    <property type="match status" value="1"/>
</dbReference>
<dbReference type="RefSeq" id="WP_089698711.1">
    <property type="nucleotide sequence ID" value="NZ_FNHL01000004.1"/>
</dbReference>
<proteinExistence type="predicted"/>
<protein>
    <submittedName>
        <fullName evidence="2">Nucleotide-binding universal stress protein, UspA family</fullName>
    </submittedName>
</protein>
<sequence>MTFVVPFDGSELATAALDRAVTLGDALGEPVVAVSVVRRNDAPYARKKGWLDADEPFDLETIVERLREQVAEAAPDAEFRHTTIGRFTTDSEVARAIRGLTREVDATVVFVGSDNAGRIVSSLSSIGTKVATDVAYDVYIVRS</sequence>
<dbReference type="InterPro" id="IPR014729">
    <property type="entry name" value="Rossmann-like_a/b/a_fold"/>
</dbReference>
<dbReference type="AlphaFoldDB" id="A0A1G9XH34"/>
<feature type="domain" description="UspA" evidence="1">
    <location>
        <begin position="2"/>
        <end position="142"/>
    </location>
</feature>
<gene>
    <name evidence="2" type="ORF">SAMN04487949_2979</name>
</gene>
<dbReference type="InterPro" id="IPR006016">
    <property type="entry name" value="UspA"/>
</dbReference>